<dbReference type="AlphaFoldDB" id="A0A315V7M9"/>
<evidence type="ECO:0000256" key="1">
    <source>
        <dbReference type="SAM" id="MobiDB-lite"/>
    </source>
</evidence>
<dbReference type="PANTHER" id="PTHR14905">
    <property type="entry name" value="NG37"/>
    <property type="match status" value="1"/>
</dbReference>
<dbReference type="InterPro" id="IPR057615">
    <property type="entry name" value="Ig_VWA7"/>
</dbReference>
<reference evidence="3 4" key="1">
    <citation type="journal article" date="2018" name="G3 (Bethesda)">
        <title>A High-Quality Reference Genome for the Invasive Mosquitofish Gambusia affinis Using a Chicago Library.</title>
        <authorList>
            <person name="Hoffberg S.L."/>
            <person name="Troendle N.J."/>
            <person name="Glenn T.C."/>
            <person name="Mahmud O."/>
            <person name="Louha S."/>
            <person name="Chalopin D."/>
            <person name="Bennetzen J.L."/>
            <person name="Mauricio R."/>
        </authorList>
    </citation>
    <scope>NUCLEOTIDE SEQUENCE [LARGE SCALE GENOMIC DNA]</scope>
    <source>
        <strain evidence="3">NE01/NJP1002.9</strain>
        <tissue evidence="3">Muscle</tissue>
    </source>
</reference>
<comment type="caution">
    <text evidence="3">The sequence shown here is derived from an EMBL/GenBank/DDBJ whole genome shotgun (WGS) entry which is preliminary data.</text>
</comment>
<dbReference type="Pfam" id="PF23619">
    <property type="entry name" value="Ig_VWA7"/>
    <property type="match status" value="1"/>
</dbReference>
<name>A0A315V7M9_GAMAF</name>
<dbReference type="EMBL" id="NHOQ01002149">
    <property type="protein sequence ID" value="PWA19365.1"/>
    <property type="molecule type" value="Genomic_DNA"/>
</dbReference>
<dbReference type="PANTHER" id="PTHR14905:SF18">
    <property type="entry name" value="VON WILLEBRAND FACTOR A DOMAIN-CONTAINING 10, TANDEM DUPLICATE 1-RELATED"/>
    <property type="match status" value="1"/>
</dbReference>
<organism evidence="3 4">
    <name type="scientific">Gambusia affinis</name>
    <name type="common">Western mosquitofish</name>
    <name type="synonym">Heterandria affinis</name>
    <dbReference type="NCBI Taxonomy" id="33528"/>
    <lineage>
        <taxon>Eukaryota</taxon>
        <taxon>Metazoa</taxon>
        <taxon>Chordata</taxon>
        <taxon>Craniata</taxon>
        <taxon>Vertebrata</taxon>
        <taxon>Euteleostomi</taxon>
        <taxon>Actinopterygii</taxon>
        <taxon>Neopterygii</taxon>
        <taxon>Teleostei</taxon>
        <taxon>Neoteleostei</taxon>
        <taxon>Acanthomorphata</taxon>
        <taxon>Ovalentaria</taxon>
        <taxon>Atherinomorphae</taxon>
        <taxon>Cyprinodontiformes</taxon>
        <taxon>Poeciliidae</taxon>
        <taxon>Poeciliinae</taxon>
        <taxon>Gambusia</taxon>
    </lineage>
</organism>
<feature type="non-terminal residue" evidence="3">
    <location>
        <position position="253"/>
    </location>
</feature>
<protein>
    <recommendedName>
        <fullName evidence="2">VWA7 Ig-like domain-containing protein</fullName>
    </recommendedName>
</protein>
<sequence length="253" mass="25729">MDAPSQVWMGDPTSGPSTSGPLATPAQADSLIIEPGSSISVSFTVSSVETGTFIIQASNDRDFAMVQTPSVTIGAGDGGQASDMVVLIAPASAASGTDVSLTIVAENADGTEMNYVVLRFSVAIKVTDHSSPVCQVDRMSGVCPASPLLCASVQWELVVNFTDGINGTGIETISLRQGNGTFSTSNVVGVGGENITVVSYSSTCCSQSVQLAAVDRVGNVGICTETAITLTTTAPSSTTSLVTNINHITTTIP</sequence>
<dbReference type="Proteomes" id="UP000250572">
    <property type="component" value="Unassembled WGS sequence"/>
</dbReference>
<keyword evidence="4" id="KW-1185">Reference proteome</keyword>
<accession>A0A315V7M9</accession>
<feature type="domain" description="VWA7 Ig-like" evidence="2">
    <location>
        <begin position="29"/>
        <end position="123"/>
    </location>
</feature>
<evidence type="ECO:0000259" key="2">
    <source>
        <dbReference type="Pfam" id="PF23619"/>
    </source>
</evidence>
<dbReference type="InterPro" id="IPR052577">
    <property type="entry name" value="VWA7"/>
</dbReference>
<gene>
    <name evidence="3" type="ORF">CCH79_00018337</name>
</gene>
<proteinExistence type="predicted"/>
<evidence type="ECO:0000313" key="4">
    <source>
        <dbReference type="Proteomes" id="UP000250572"/>
    </source>
</evidence>
<evidence type="ECO:0000313" key="3">
    <source>
        <dbReference type="EMBL" id="PWA19365.1"/>
    </source>
</evidence>
<feature type="region of interest" description="Disordered" evidence="1">
    <location>
        <begin position="1"/>
        <end position="24"/>
    </location>
</feature>